<protein>
    <submittedName>
        <fullName evidence="1">Uncharacterized protein</fullName>
    </submittedName>
</protein>
<evidence type="ECO:0000313" key="2">
    <source>
        <dbReference type="Proteomes" id="UP001177021"/>
    </source>
</evidence>
<keyword evidence="2" id="KW-1185">Reference proteome</keyword>
<dbReference type="EMBL" id="CASHSV030000248">
    <property type="protein sequence ID" value="CAJ2656801.1"/>
    <property type="molecule type" value="Genomic_DNA"/>
</dbReference>
<gene>
    <name evidence="1" type="ORF">MILVUS5_LOCUS23468</name>
</gene>
<organism evidence="1 2">
    <name type="scientific">Trifolium pratense</name>
    <name type="common">Red clover</name>
    <dbReference type="NCBI Taxonomy" id="57577"/>
    <lineage>
        <taxon>Eukaryota</taxon>
        <taxon>Viridiplantae</taxon>
        <taxon>Streptophyta</taxon>
        <taxon>Embryophyta</taxon>
        <taxon>Tracheophyta</taxon>
        <taxon>Spermatophyta</taxon>
        <taxon>Magnoliopsida</taxon>
        <taxon>eudicotyledons</taxon>
        <taxon>Gunneridae</taxon>
        <taxon>Pentapetalae</taxon>
        <taxon>rosids</taxon>
        <taxon>fabids</taxon>
        <taxon>Fabales</taxon>
        <taxon>Fabaceae</taxon>
        <taxon>Papilionoideae</taxon>
        <taxon>50 kb inversion clade</taxon>
        <taxon>NPAAA clade</taxon>
        <taxon>Hologalegina</taxon>
        <taxon>IRL clade</taxon>
        <taxon>Trifolieae</taxon>
        <taxon>Trifolium</taxon>
    </lineage>
</organism>
<proteinExistence type="predicted"/>
<sequence length="300" mass="34145">MIRLTRVDKEPEYEMGGCVVCSPNWLLKQELSEIVKSISRLEVLYEKLLMMMTGNLHNAKTFVVALTIWALQRICLDHALQDSVQGCLLAMSVLETGSTLMKPSRDAPETTWQHHLYGEINMWLRRRFLPMVVVLPAQGGRAASIESGTKLYISNLDHGVSNDDIKVRINQRFNENINMRHAASDVSGLAVKCLAPLVRKMNEPCTFQMTMEVTQIQLNAQAVDGAVRKQAEDNLKQFQKLPFSVLSSVTCFRELVCTVLDDLSKELQYMTRTKMLICSIMISDNNLIFMLLFRIHVTKY</sequence>
<accession>A0ACB0KHU4</accession>
<reference evidence="1" key="1">
    <citation type="submission" date="2023-10" db="EMBL/GenBank/DDBJ databases">
        <authorList>
            <person name="Rodriguez Cubillos JULIANA M."/>
            <person name="De Vega J."/>
        </authorList>
    </citation>
    <scope>NUCLEOTIDE SEQUENCE</scope>
</reference>
<dbReference type="Proteomes" id="UP001177021">
    <property type="component" value="Unassembled WGS sequence"/>
</dbReference>
<name>A0ACB0KHU4_TRIPR</name>
<comment type="caution">
    <text evidence="1">The sequence shown here is derived from an EMBL/GenBank/DDBJ whole genome shotgun (WGS) entry which is preliminary data.</text>
</comment>
<evidence type="ECO:0000313" key="1">
    <source>
        <dbReference type="EMBL" id="CAJ2656801.1"/>
    </source>
</evidence>